<dbReference type="Gene3D" id="1.10.10.60">
    <property type="entry name" value="Homeodomain-like"/>
    <property type="match status" value="2"/>
</dbReference>
<dbReference type="SMART" id="SM00342">
    <property type="entry name" value="HTH_ARAC"/>
    <property type="match status" value="1"/>
</dbReference>
<dbReference type="InterPro" id="IPR018060">
    <property type="entry name" value="HTH_AraC"/>
</dbReference>
<dbReference type="InterPro" id="IPR014710">
    <property type="entry name" value="RmlC-like_jellyroll"/>
</dbReference>
<reference evidence="5 6" key="1">
    <citation type="submission" date="2020-08" db="EMBL/GenBank/DDBJ databases">
        <title>Cohnella phylogeny.</title>
        <authorList>
            <person name="Dunlap C."/>
        </authorList>
    </citation>
    <scope>NUCLEOTIDE SEQUENCE [LARGE SCALE GENOMIC DNA]</scope>
    <source>
        <strain evidence="5 6">DSM 103658</strain>
    </source>
</reference>
<sequence length="247" mass="28492">MTYFVRKICNTSWKLEPHRISYYDLVFMLEGSADYRVDGVAYHVREGDLLLIKPGSERYATTTGMTCVAIDFKLREGEHIDLPVVSSRKDFDDFQWLFQELDFEWLQQKDGYQLKCQAIFALILHKLLFEGQHNSANVHVEAIKRYIVEHYDEKLSVAEVARAVKLNPVYCGALFKKSEGRSISEFINLVRVNQAASLLETGEYNVGEAAERTGFKDIYHFSNTFKRLMGMPPGTYRNKPAASRRLL</sequence>
<dbReference type="GO" id="GO:0003700">
    <property type="term" value="F:DNA-binding transcription factor activity"/>
    <property type="evidence" value="ECO:0007669"/>
    <property type="project" value="InterPro"/>
</dbReference>
<evidence type="ECO:0000256" key="3">
    <source>
        <dbReference type="ARBA" id="ARBA00023163"/>
    </source>
</evidence>
<name>A0A841THD2_9BACL</name>
<accession>A0A841THD2</accession>
<keyword evidence="6" id="KW-1185">Reference proteome</keyword>
<dbReference type="Proteomes" id="UP000574133">
    <property type="component" value="Unassembled WGS sequence"/>
</dbReference>
<dbReference type="InterPro" id="IPR003313">
    <property type="entry name" value="AraC-bd"/>
</dbReference>
<feature type="domain" description="HTH araC/xylS-type" evidence="4">
    <location>
        <begin position="141"/>
        <end position="239"/>
    </location>
</feature>
<evidence type="ECO:0000256" key="1">
    <source>
        <dbReference type="ARBA" id="ARBA00023015"/>
    </source>
</evidence>
<dbReference type="GO" id="GO:0043565">
    <property type="term" value="F:sequence-specific DNA binding"/>
    <property type="evidence" value="ECO:0007669"/>
    <property type="project" value="InterPro"/>
</dbReference>
<dbReference type="SUPFAM" id="SSF51215">
    <property type="entry name" value="Regulatory protein AraC"/>
    <property type="match status" value="1"/>
</dbReference>
<dbReference type="PANTHER" id="PTHR43280">
    <property type="entry name" value="ARAC-FAMILY TRANSCRIPTIONAL REGULATOR"/>
    <property type="match status" value="1"/>
</dbReference>
<evidence type="ECO:0000256" key="2">
    <source>
        <dbReference type="ARBA" id="ARBA00023125"/>
    </source>
</evidence>
<dbReference type="Pfam" id="PF02311">
    <property type="entry name" value="AraC_binding"/>
    <property type="match status" value="1"/>
</dbReference>
<dbReference type="SUPFAM" id="SSF46689">
    <property type="entry name" value="Homeodomain-like"/>
    <property type="match status" value="2"/>
</dbReference>
<keyword evidence="3" id="KW-0804">Transcription</keyword>
<keyword evidence="2" id="KW-0238">DNA-binding</keyword>
<dbReference type="InterPro" id="IPR009057">
    <property type="entry name" value="Homeodomain-like_sf"/>
</dbReference>
<dbReference type="InterPro" id="IPR018062">
    <property type="entry name" value="HTH_AraC-typ_CS"/>
</dbReference>
<proteinExistence type="predicted"/>
<dbReference type="Gene3D" id="2.60.120.10">
    <property type="entry name" value="Jelly Rolls"/>
    <property type="match status" value="1"/>
</dbReference>
<keyword evidence="1" id="KW-0805">Transcription regulation</keyword>
<organism evidence="5 6">
    <name type="scientific">Cohnella lubricantis</name>
    <dbReference type="NCBI Taxonomy" id="2163172"/>
    <lineage>
        <taxon>Bacteria</taxon>
        <taxon>Bacillati</taxon>
        <taxon>Bacillota</taxon>
        <taxon>Bacilli</taxon>
        <taxon>Bacillales</taxon>
        <taxon>Paenibacillaceae</taxon>
        <taxon>Cohnella</taxon>
    </lineage>
</organism>
<dbReference type="EMBL" id="JACJVN010000039">
    <property type="protein sequence ID" value="MBB6677861.1"/>
    <property type="molecule type" value="Genomic_DNA"/>
</dbReference>
<dbReference type="PROSITE" id="PS01124">
    <property type="entry name" value="HTH_ARAC_FAMILY_2"/>
    <property type="match status" value="1"/>
</dbReference>
<comment type="caution">
    <text evidence="5">The sequence shown here is derived from an EMBL/GenBank/DDBJ whole genome shotgun (WGS) entry which is preliminary data.</text>
</comment>
<evidence type="ECO:0000313" key="6">
    <source>
        <dbReference type="Proteomes" id="UP000574133"/>
    </source>
</evidence>
<protein>
    <submittedName>
        <fullName evidence="5">Helix-turn-helix transcriptional regulator</fullName>
    </submittedName>
</protein>
<dbReference type="AlphaFoldDB" id="A0A841THD2"/>
<dbReference type="InterPro" id="IPR037923">
    <property type="entry name" value="HTH-like"/>
</dbReference>
<gene>
    <name evidence="5" type="ORF">H4Q31_11050</name>
</gene>
<evidence type="ECO:0000259" key="4">
    <source>
        <dbReference type="PROSITE" id="PS01124"/>
    </source>
</evidence>
<evidence type="ECO:0000313" key="5">
    <source>
        <dbReference type="EMBL" id="MBB6677861.1"/>
    </source>
</evidence>
<dbReference type="Pfam" id="PF12833">
    <property type="entry name" value="HTH_18"/>
    <property type="match status" value="1"/>
</dbReference>
<dbReference type="PROSITE" id="PS00041">
    <property type="entry name" value="HTH_ARAC_FAMILY_1"/>
    <property type="match status" value="1"/>
</dbReference>
<dbReference type="PANTHER" id="PTHR43280:SF2">
    <property type="entry name" value="HTH-TYPE TRANSCRIPTIONAL REGULATOR EXSA"/>
    <property type="match status" value="1"/>
</dbReference>